<feature type="compositionally biased region" description="Polar residues" evidence="21">
    <location>
        <begin position="575"/>
        <end position="600"/>
    </location>
</feature>
<keyword evidence="9" id="KW-0862">Zinc</keyword>
<dbReference type="InterPro" id="IPR036533">
    <property type="entry name" value="BAG_dom_sf"/>
</dbReference>
<evidence type="ECO:0000256" key="1">
    <source>
        <dbReference type="ARBA" id="ARBA00001947"/>
    </source>
</evidence>
<dbReference type="InterPro" id="IPR026054">
    <property type="entry name" value="Nucleoporin"/>
</dbReference>
<feature type="region of interest" description="Disordered" evidence="21">
    <location>
        <begin position="1475"/>
        <end position="1614"/>
    </location>
</feature>
<evidence type="ECO:0000256" key="11">
    <source>
        <dbReference type="ARBA" id="ARBA00023010"/>
    </source>
</evidence>
<dbReference type="GO" id="GO:0051087">
    <property type="term" value="F:protein-folding chaperone binding"/>
    <property type="evidence" value="ECO:0007669"/>
    <property type="project" value="InterPro"/>
</dbReference>
<feature type="compositionally biased region" description="Basic and acidic residues" evidence="21">
    <location>
        <begin position="1592"/>
        <end position="1605"/>
    </location>
</feature>
<evidence type="ECO:0000259" key="22">
    <source>
        <dbReference type="PROSITE" id="PS50199"/>
    </source>
</evidence>
<feature type="compositionally biased region" description="Low complexity" evidence="21">
    <location>
        <begin position="1920"/>
        <end position="1937"/>
    </location>
</feature>
<evidence type="ECO:0000256" key="6">
    <source>
        <dbReference type="ARBA" id="ARBA00022737"/>
    </source>
</evidence>
<feature type="region of interest" description="Disordered" evidence="21">
    <location>
        <begin position="150"/>
        <end position="178"/>
    </location>
</feature>
<feature type="compositionally biased region" description="Low complexity" evidence="21">
    <location>
        <begin position="806"/>
        <end position="824"/>
    </location>
</feature>
<dbReference type="GO" id="GO:0006606">
    <property type="term" value="P:protein import into nucleus"/>
    <property type="evidence" value="ECO:0007669"/>
    <property type="project" value="TreeGrafter"/>
</dbReference>
<feature type="compositionally biased region" description="Polar residues" evidence="21">
    <location>
        <begin position="970"/>
        <end position="987"/>
    </location>
</feature>
<evidence type="ECO:0000256" key="8">
    <source>
        <dbReference type="ARBA" id="ARBA00022816"/>
    </source>
</evidence>
<evidence type="ECO:0000256" key="20">
    <source>
        <dbReference type="PROSITE-ProRule" id="PRU00322"/>
    </source>
</evidence>
<feature type="domain" description="RanBP2-type" evidence="22">
    <location>
        <begin position="1254"/>
        <end position="1283"/>
    </location>
</feature>
<feature type="compositionally biased region" description="Low complexity" evidence="21">
    <location>
        <begin position="624"/>
        <end position="642"/>
    </location>
</feature>
<keyword evidence="12" id="KW-0238">DNA-binding</keyword>
<feature type="compositionally biased region" description="Polar residues" evidence="21">
    <location>
        <begin position="1411"/>
        <end position="1429"/>
    </location>
</feature>
<keyword evidence="14" id="KW-0472">Membrane</keyword>
<feature type="compositionally biased region" description="Basic and acidic residues" evidence="21">
    <location>
        <begin position="150"/>
        <end position="163"/>
    </location>
</feature>
<dbReference type="PROSITE" id="PS01358">
    <property type="entry name" value="ZF_RANBP2_1"/>
    <property type="match status" value="4"/>
</dbReference>
<keyword evidence="4" id="KW-0813">Transport</keyword>
<dbReference type="SMART" id="SM00547">
    <property type="entry name" value="ZnF_RBZ"/>
    <property type="match status" value="4"/>
</dbReference>
<evidence type="ECO:0000256" key="18">
    <source>
        <dbReference type="ARBA" id="ARBA00078197"/>
    </source>
</evidence>
<feature type="compositionally biased region" description="Polar residues" evidence="21">
    <location>
        <begin position="1513"/>
        <end position="1533"/>
    </location>
</feature>
<feature type="compositionally biased region" description="Polar residues" evidence="21">
    <location>
        <begin position="1549"/>
        <end position="1568"/>
    </location>
</feature>
<keyword evidence="10" id="KW-0653">Protein transport</keyword>
<dbReference type="Gene3D" id="4.10.1060.10">
    <property type="entry name" value="Zinc finger, RanBP2-type"/>
    <property type="match status" value="4"/>
</dbReference>
<feature type="region of interest" description="Disordered" evidence="21">
    <location>
        <begin position="1818"/>
        <end position="1975"/>
    </location>
</feature>
<feature type="compositionally biased region" description="Polar residues" evidence="21">
    <location>
        <begin position="1577"/>
        <end position="1588"/>
    </location>
</feature>
<dbReference type="SMART" id="SM00264">
    <property type="entry name" value="BAG"/>
    <property type="match status" value="1"/>
</dbReference>
<feature type="compositionally biased region" description="Polar residues" evidence="21">
    <location>
        <begin position="411"/>
        <end position="435"/>
    </location>
</feature>
<feature type="region of interest" description="Disordered" evidence="21">
    <location>
        <begin position="42"/>
        <end position="80"/>
    </location>
</feature>
<comment type="subcellular location">
    <subcellularLocation>
        <location evidence="2">Nucleus membrane</location>
    </subcellularLocation>
    <subcellularLocation>
        <location evidence="3">Nucleus</location>
        <location evidence="3">Nuclear pore complex</location>
    </subcellularLocation>
</comment>
<feature type="region of interest" description="Disordered" evidence="21">
    <location>
        <begin position="545"/>
        <end position="874"/>
    </location>
</feature>
<feature type="compositionally biased region" description="Basic residues" evidence="21">
    <location>
        <begin position="1965"/>
        <end position="1975"/>
    </location>
</feature>
<dbReference type="Pfam" id="PF08604">
    <property type="entry name" value="Nup153"/>
    <property type="match status" value="1"/>
</dbReference>
<feature type="region of interest" description="Disordered" evidence="21">
    <location>
        <begin position="362"/>
        <end position="460"/>
    </location>
</feature>
<accession>A0A8B6EHC8</accession>
<feature type="domain" description="RanBP2-type" evidence="22">
    <location>
        <begin position="1114"/>
        <end position="1145"/>
    </location>
</feature>
<feature type="compositionally biased region" description="Polar residues" evidence="21">
    <location>
        <begin position="271"/>
        <end position="287"/>
    </location>
</feature>
<evidence type="ECO:0000256" key="12">
    <source>
        <dbReference type="ARBA" id="ARBA00023125"/>
    </source>
</evidence>
<feature type="compositionally biased region" description="Basic and acidic residues" evidence="21">
    <location>
        <begin position="47"/>
        <end position="60"/>
    </location>
</feature>
<reference evidence="24" key="1">
    <citation type="submission" date="2018-11" db="EMBL/GenBank/DDBJ databases">
        <authorList>
            <person name="Alioto T."/>
            <person name="Alioto T."/>
        </authorList>
    </citation>
    <scope>NUCLEOTIDE SEQUENCE</scope>
</reference>
<feature type="compositionally biased region" description="Polar residues" evidence="21">
    <location>
        <begin position="1942"/>
        <end position="1952"/>
    </location>
</feature>
<evidence type="ECO:0000256" key="17">
    <source>
        <dbReference type="ARBA" id="ARBA00068609"/>
    </source>
</evidence>
<feature type="region of interest" description="Disordered" evidence="21">
    <location>
        <begin position="952"/>
        <end position="1028"/>
    </location>
</feature>
<dbReference type="PROSITE" id="PS50199">
    <property type="entry name" value="ZF_RANBP2_2"/>
    <property type="match status" value="4"/>
</dbReference>
<evidence type="ECO:0000256" key="2">
    <source>
        <dbReference type="ARBA" id="ARBA00004126"/>
    </source>
</evidence>
<name>A0A8B6EHC8_MYTGA</name>
<dbReference type="Gene3D" id="1.20.58.120">
    <property type="entry name" value="BAG domain"/>
    <property type="match status" value="1"/>
</dbReference>
<feature type="domain" description="BAG" evidence="23">
    <location>
        <begin position="872"/>
        <end position="949"/>
    </location>
</feature>
<dbReference type="SUPFAM" id="SSF63491">
    <property type="entry name" value="BAG domain"/>
    <property type="match status" value="1"/>
</dbReference>
<comment type="cofactor">
    <cofactor evidence="1">
        <name>Zn(2+)</name>
        <dbReference type="ChEBI" id="CHEBI:29105"/>
    </cofactor>
</comment>
<feature type="domain" description="RanBP2-type" evidence="22">
    <location>
        <begin position="1203"/>
        <end position="1233"/>
    </location>
</feature>
<gene>
    <name evidence="24" type="ORF">MGAL_10B040306</name>
</gene>
<evidence type="ECO:0000256" key="4">
    <source>
        <dbReference type="ARBA" id="ARBA00022448"/>
    </source>
</evidence>
<dbReference type="InterPro" id="IPR036443">
    <property type="entry name" value="Znf_RanBP2_sf"/>
</dbReference>
<feature type="compositionally biased region" description="Polar residues" evidence="21">
    <location>
        <begin position="717"/>
        <end position="783"/>
    </location>
</feature>
<evidence type="ECO:0000256" key="21">
    <source>
        <dbReference type="SAM" id="MobiDB-lite"/>
    </source>
</evidence>
<feature type="compositionally biased region" description="Low complexity" evidence="21">
    <location>
        <begin position="1534"/>
        <end position="1543"/>
    </location>
</feature>
<feature type="compositionally biased region" description="Polar residues" evidence="21">
    <location>
        <begin position="1770"/>
        <end position="1793"/>
    </location>
</feature>
<evidence type="ECO:0000259" key="23">
    <source>
        <dbReference type="PROSITE" id="PS51035"/>
    </source>
</evidence>
<dbReference type="InterPro" id="IPR003103">
    <property type="entry name" value="BAG_domain"/>
</dbReference>
<feature type="domain" description="RanBP2-type" evidence="22">
    <location>
        <begin position="1158"/>
        <end position="1189"/>
    </location>
</feature>
<evidence type="ECO:0000256" key="15">
    <source>
        <dbReference type="ARBA" id="ARBA00023242"/>
    </source>
</evidence>
<dbReference type="Pfam" id="PF00641">
    <property type="entry name" value="Zn_ribbon_RanBP"/>
    <property type="match status" value="4"/>
</dbReference>
<feature type="compositionally biased region" description="Basic and acidic residues" evidence="21">
    <location>
        <begin position="960"/>
        <end position="969"/>
    </location>
</feature>
<feature type="compositionally biased region" description="Polar residues" evidence="21">
    <location>
        <begin position="387"/>
        <end position="398"/>
    </location>
</feature>
<evidence type="ECO:0000256" key="19">
    <source>
        <dbReference type="ARBA" id="ARBA00079437"/>
    </source>
</evidence>
<proteinExistence type="inferred from homology"/>
<dbReference type="Pfam" id="PF02179">
    <property type="entry name" value="BAG"/>
    <property type="match status" value="1"/>
</dbReference>
<evidence type="ECO:0000256" key="14">
    <source>
        <dbReference type="ARBA" id="ARBA00023136"/>
    </source>
</evidence>
<evidence type="ECO:0000256" key="3">
    <source>
        <dbReference type="ARBA" id="ARBA00004567"/>
    </source>
</evidence>
<keyword evidence="11" id="KW-0811">Translocation</keyword>
<feature type="compositionally biased region" description="Polar residues" evidence="21">
    <location>
        <begin position="545"/>
        <end position="564"/>
    </location>
</feature>
<dbReference type="PANTHER" id="PTHR23193">
    <property type="entry name" value="NUCLEAR PORE COMPLEX PROTEIN NUP"/>
    <property type="match status" value="1"/>
</dbReference>
<feature type="region of interest" description="Disordered" evidence="21">
    <location>
        <begin position="1"/>
        <end position="25"/>
    </location>
</feature>
<keyword evidence="25" id="KW-1185">Reference proteome</keyword>
<keyword evidence="5" id="KW-0479">Metal-binding</keyword>
<evidence type="ECO:0000256" key="10">
    <source>
        <dbReference type="ARBA" id="ARBA00022927"/>
    </source>
</evidence>
<dbReference type="InterPro" id="IPR001876">
    <property type="entry name" value="Znf_RanBP2"/>
</dbReference>
<feature type="compositionally biased region" description="Polar residues" evidence="21">
    <location>
        <begin position="1864"/>
        <end position="1880"/>
    </location>
</feature>
<keyword evidence="13" id="KW-0906">Nuclear pore complex</keyword>
<feature type="region of interest" description="Disordered" evidence="21">
    <location>
        <begin position="1045"/>
        <end position="1080"/>
    </location>
</feature>
<dbReference type="GO" id="GO:0003677">
    <property type="term" value="F:DNA binding"/>
    <property type="evidence" value="ECO:0007669"/>
    <property type="project" value="UniProtKB-KW"/>
</dbReference>
<evidence type="ECO:0000256" key="9">
    <source>
        <dbReference type="ARBA" id="ARBA00022833"/>
    </source>
</evidence>
<dbReference type="GO" id="GO:0008270">
    <property type="term" value="F:zinc ion binding"/>
    <property type="evidence" value="ECO:0007669"/>
    <property type="project" value="UniProtKB-KW"/>
</dbReference>
<evidence type="ECO:0000256" key="7">
    <source>
        <dbReference type="ARBA" id="ARBA00022771"/>
    </source>
</evidence>
<keyword evidence="8" id="KW-0509">mRNA transport</keyword>
<dbReference type="Proteomes" id="UP000596742">
    <property type="component" value="Unassembled WGS sequence"/>
</dbReference>
<feature type="region of interest" description="Disordered" evidence="21">
    <location>
        <begin position="1378"/>
        <end position="1429"/>
    </location>
</feature>
<feature type="compositionally biased region" description="Low complexity" evidence="21">
    <location>
        <begin position="664"/>
        <end position="685"/>
    </location>
</feature>
<dbReference type="InterPro" id="IPR013913">
    <property type="entry name" value="Nup153_N"/>
</dbReference>
<feature type="compositionally biased region" description="Basic residues" evidence="21">
    <location>
        <begin position="438"/>
        <end position="449"/>
    </location>
</feature>
<evidence type="ECO:0000256" key="16">
    <source>
        <dbReference type="ARBA" id="ARBA00060842"/>
    </source>
</evidence>
<dbReference type="GO" id="GO:0006405">
    <property type="term" value="P:RNA export from nucleus"/>
    <property type="evidence" value="ECO:0007669"/>
    <property type="project" value="TreeGrafter"/>
</dbReference>
<dbReference type="PROSITE" id="PS51035">
    <property type="entry name" value="BAG"/>
    <property type="match status" value="1"/>
</dbReference>
<evidence type="ECO:0000256" key="5">
    <source>
        <dbReference type="ARBA" id="ARBA00022723"/>
    </source>
</evidence>
<dbReference type="FunFam" id="4.10.1060.10:FF:000001">
    <property type="entry name" value="Nuclear pore complex protein Nup153"/>
    <property type="match status" value="4"/>
</dbReference>
<feature type="region of interest" description="Disordered" evidence="21">
    <location>
        <begin position="265"/>
        <end position="289"/>
    </location>
</feature>
<keyword evidence="6" id="KW-0677">Repeat</keyword>
<feature type="compositionally biased region" description="Polar residues" evidence="21">
    <location>
        <begin position="828"/>
        <end position="864"/>
    </location>
</feature>
<dbReference type="GO" id="GO:0005643">
    <property type="term" value="C:nuclear pore"/>
    <property type="evidence" value="ECO:0007669"/>
    <property type="project" value="UniProtKB-SubCell"/>
</dbReference>
<dbReference type="SUPFAM" id="SSF90209">
    <property type="entry name" value="Ran binding protein zinc finger-like"/>
    <property type="match status" value="4"/>
</dbReference>
<organism evidence="24 25">
    <name type="scientific">Mytilus galloprovincialis</name>
    <name type="common">Mediterranean mussel</name>
    <dbReference type="NCBI Taxonomy" id="29158"/>
    <lineage>
        <taxon>Eukaryota</taxon>
        <taxon>Metazoa</taxon>
        <taxon>Spiralia</taxon>
        <taxon>Lophotrochozoa</taxon>
        <taxon>Mollusca</taxon>
        <taxon>Bivalvia</taxon>
        <taxon>Autobranchia</taxon>
        <taxon>Pteriomorphia</taxon>
        <taxon>Mytilida</taxon>
        <taxon>Mytiloidea</taxon>
        <taxon>Mytilidae</taxon>
        <taxon>Mytilinae</taxon>
        <taxon>Mytilus</taxon>
    </lineage>
</organism>
<evidence type="ECO:0000313" key="25">
    <source>
        <dbReference type="Proteomes" id="UP000596742"/>
    </source>
</evidence>
<feature type="compositionally biased region" description="Polar residues" evidence="21">
    <location>
        <begin position="1007"/>
        <end position="1026"/>
    </location>
</feature>
<dbReference type="OrthoDB" id="79830at2759"/>
<dbReference type="GO" id="GO:0031965">
    <property type="term" value="C:nuclear membrane"/>
    <property type="evidence" value="ECO:0007669"/>
    <property type="project" value="UniProtKB-SubCell"/>
</dbReference>
<comment type="caution">
    <text evidence="24">The sequence shown here is derived from an EMBL/GenBank/DDBJ whole genome shotgun (WGS) entry which is preliminary data.</text>
</comment>
<dbReference type="GO" id="GO:0017056">
    <property type="term" value="F:structural constituent of nuclear pore"/>
    <property type="evidence" value="ECO:0007669"/>
    <property type="project" value="TreeGrafter"/>
</dbReference>
<comment type="similarity">
    <text evidence="16">Belongs to the NUP153 family.</text>
</comment>
<feature type="compositionally biased region" description="Low complexity" evidence="21">
    <location>
        <begin position="697"/>
        <end position="716"/>
    </location>
</feature>
<keyword evidence="7 20" id="KW-0863">Zinc-finger</keyword>
<evidence type="ECO:0000256" key="13">
    <source>
        <dbReference type="ARBA" id="ARBA00023132"/>
    </source>
</evidence>
<feature type="compositionally biased region" description="Polar residues" evidence="21">
    <location>
        <begin position="368"/>
        <end position="380"/>
    </location>
</feature>
<keyword evidence="15" id="KW-0539">Nucleus</keyword>
<protein>
    <recommendedName>
        <fullName evidence="17">Nuclear pore complex protein Nup153</fullName>
    </recommendedName>
    <alternativeName>
        <fullName evidence="19">153 kDa nucleoporin</fullName>
    </alternativeName>
    <alternativeName>
        <fullName evidence="18">Nucleoporin Nup153</fullName>
    </alternativeName>
</protein>
<feature type="compositionally biased region" description="Polar residues" evidence="21">
    <location>
        <begin position="1381"/>
        <end position="1393"/>
    </location>
</feature>
<evidence type="ECO:0000313" key="24">
    <source>
        <dbReference type="EMBL" id="VDI33963.1"/>
    </source>
</evidence>
<feature type="region of interest" description="Disordered" evidence="21">
    <location>
        <begin position="1767"/>
        <end position="1793"/>
    </location>
</feature>
<dbReference type="PANTHER" id="PTHR23193:SF23">
    <property type="entry name" value="NUCLEAR PORE COMPLEX PROTEIN NUP153"/>
    <property type="match status" value="1"/>
</dbReference>
<dbReference type="GO" id="GO:0008139">
    <property type="term" value="F:nuclear localization sequence binding"/>
    <property type="evidence" value="ECO:0007669"/>
    <property type="project" value="TreeGrafter"/>
</dbReference>
<sequence length="1975" mass="208431">MSEEAGGKIKSKRQHGSNKPYERRKSLLGKVKDLITPSWLSSFVNNKKSDETTETDDTKSEVPAISSIHGRTKQQNDKRPAPVFVSLEKRNGLPSQLMAPPQSTVIAHTRSGEVSQSFKPDQFPLQAGFTSSQLPLIPEKMYEHHYHHVDNDDNMSDRSDHSKSTSGCSSMIPHPPSTVLKDRVTLELNESDIDSIKDKLVDSSDKLPNRLGKSLTWTAQYNTKRPKKPALVGKPSFDVSLFGSPAPGNNSSLSHDRLNESAFYPGRTTFGGASSQRQQSLNTTAPYVSSPFPVRQKMKAKPLNNSFAGSATTSGTARKILETLEKMTTPLGDARKIPVDDTVMQSLSSSFSFTPSVYRRPTRHSIGSYMNSSRELQTPNRGPPLQRVSTPGSASIAANLQRFVPTRESTETTGSYQLPGSSQKDPGMSSTNTQGGKMKSKKFTSHHVASRKDEDEDEPFEMPQLRTEFTLPVKDMPTFNFNVPKSTPQRTTIDLSSQAYTFSTPIQKMPVTPTDTPTGPPKMTYRATATPGQYFVREIPVMHESSNGKFRSNGQPSYPSQQGFGTLPRQMDMPSPNTYSSTLPRSFRTGSPMSGRSSSPVVREIPIQHLSSNQASQPQPPPQQQSTAQHTGPYGYTIYTGQQPGGGGPGQPVSYPQQPPPPFTSQQPAYAQASSNSSSQGGYPPHAMAQASAQAGYPNNPQSSGYSSSTQSGGYPNSTQGSYPDTTWTAASPQSSYPQTTPQTAYPQASSQPQSTNTQTGPLPSQQGTSLPQTTPQPETISQEPKLREIPIAHETFVPRQPPPHQQTHMPQQPHHPQQQQQKPQEQRVTPTPSSQSQRSETPNSSRQSPETAAQSGNGNGTSTLKKKPSTPMEQIEEVVNNIGEYEMRVTQFKGTKKDKEYKVLEEMLTRNLLKLDGVEAGCDDNVRQRRKQTVKEIQAYLDQLELKAFSQEQSCEMETSSKDERTENNNKSASLESAKPNNNGNGKTEPMDTSDLQRKSDFKFSSPIQQGDGSSSPTKSKSVTFNLGDDNDVQMKYNYKSSTVSTSSLTGSPVAQGFSKPVSQTSSSSSSPSSGGFKVASQLKTGSVMDILGKSGSAQKKSPEAPKNDSLAKFAVKGWTCDICLVGNKEDSDKCVACTSPRPGAKTLVPKNDSLAKFAVKGWTCDICLVGNKDESDKCVACTSPRPGAKTSVPKNDSFAKFAGKGWTCNVCLVSNKDDAEKCVACAEAKPGLKKSTSKSAGGDSLQSIFKKPTGNWDCDVCLVPNNGDVTKCLACETPRPGTQPSSSGGLTIAPGAFSGQSGFILPTGSNSNSNMSNSGFGGDTKSSSGSGFKFSGGTTSAGSGFKFGDCSVKLSNDSDKQSSNVKSDNKEKEGFVFGKSNSFSPQKSAPSGTGFKFGENKPDEINKSGFLSQNSLSGTKDKSSASGFMSGKTSAEFLDKTDGVSKLNSDSTVILDSSKIPVTTSTVATTGLAFNSKSDSETKTSTTPGGNFGQSVSAIGQKPANGGFVFGQTSNNDANVKTTSVNSIFGTSSSNKSDSSNIFGSDPKTSSINSFTGTNNSGFSFNKSEDKKSEPSFNNQSSTVSPSLKRGRDDETGPAEKKKPFAAPSSASSGLFQFGVKSTATTNAPPSMAFGQNKDTKPTAFAAPSFNFGGGAPANSTTGFNAVPQTTTSSIFNSTGSSISSGTVFGSAAATVTSTSTGSSFVFGASSANPTTSSTTFGSTQQTSTLFSSKSSTPSFGTSSSIPSFGSPISTVGGFGSTAPAFGSASTNPQFGASQPSATPAFGAQQTSTPVFGTPQTTAPAFGSTQTSVPAFGAPLSSNPSFGTPQKPPGPVFGAAQNTTFGPPPVTSTTPGGFNFNAAPSFNFGSSNTPQQPAAPSAGIFQFGGPKQAEAPQQPTVPSGGFNFGQAASTPGGAPYSFSAAPTPAATPSFGAGFGQPSTPQQSGTGMFNIGAGSTDNRKIKKAVRKIRR</sequence>
<dbReference type="GO" id="GO:0051028">
    <property type="term" value="P:mRNA transport"/>
    <property type="evidence" value="ECO:0007669"/>
    <property type="project" value="UniProtKB-KW"/>
</dbReference>
<dbReference type="EMBL" id="UYJE01005103">
    <property type="protein sequence ID" value="VDI33963.1"/>
    <property type="molecule type" value="Genomic_DNA"/>
</dbReference>